<dbReference type="InterPro" id="IPR037066">
    <property type="entry name" value="Plug_dom_sf"/>
</dbReference>
<keyword evidence="8 10" id="KW-0472">Membrane</keyword>
<evidence type="ECO:0000256" key="1">
    <source>
        <dbReference type="ARBA" id="ARBA00004571"/>
    </source>
</evidence>
<protein>
    <submittedName>
        <fullName evidence="15">TonB-dependent receptor</fullName>
    </submittedName>
</protein>
<name>A0ABW9ZUQ3_9BACT</name>
<dbReference type="InterPro" id="IPR012910">
    <property type="entry name" value="Plug_dom"/>
</dbReference>
<keyword evidence="2 10" id="KW-0813">Transport</keyword>
<proteinExistence type="inferred from homology"/>
<dbReference type="RefSeq" id="WP_161817110.1">
    <property type="nucleotide sequence ID" value="NZ_JAACJS010000002.1"/>
</dbReference>
<organism evidence="15 16">
    <name type="scientific">Sediminibacterium roseum</name>
    <dbReference type="NCBI Taxonomy" id="1978412"/>
    <lineage>
        <taxon>Bacteria</taxon>
        <taxon>Pseudomonadati</taxon>
        <taxon>Bacteroidota</taxon>
        <taxon>Chitinophagia</taxon>
        <taxon>Chitinophagales</taxon>
        <taxon>Chitinophagaceae</taxon>
        <taxon>Sediminibacterium</taxon>
    </lineage>
</organism>
<accession>A0ABW9ZUQ3</accession>
<dbReference type="Gene3D" id="2.170.130.10">
    <property type="entry name" value="TonB-dependent receptor, plug domain"/>
    <property type="match status" value="1"/>
</dbReference>
<dbReference type="EMBL" id="JAACJS010000002">
    <property type="protein sequence ID" value="NCI48800.1"/>
    <property type="molecule type" value="Genomic_DNA"/>
</dbReference>
<keyword evidence="15" id="KW-0675">Receptor</keyword>
<evidence type="ECO:0000256" key="8">
    <source>
        <dbReference type="ARBA" id="ARBA00023136"/>
    </source>
</evidence>
<evidence type="ECO:0000256" key="6">
    <source>
        <dbReference type="ARBA" id="ARBA00023065"/>
    </source>
</evidence>
<dbReference type="Pfam" id="PF07715">
    <property type="entry name" value="Plug"/>
    <property type="match status" value="1"/>
</dbReference>
<keyword evidence="6" id="KW-0406">Ion transport</keyword>
<evidence type="ECO:0000256" key="10">
    <source>
        <dbReference type="PROSITE-ProRule" id="PRU01360"/>
    </source>
</evidence>
<evidence type="ECO:0000259" key="14">
    <source>
        <dbReference type="Pfam" id="PF07715"/>
    </source>
</evidence>
<dbReference type="Pfam" id="PF00593">
    <property type="entry name" value="TonB_dep_Rec_b-barrel"/>
    <property type="match status" value="1"/>
</dbReference>
<dbReference type="Gene3D" id="2.40.170.20">
    <property type="entry name" value="TonB-dependent receptor, beta-barrel domain"/>
    <property type="match status" value="1"/>
</dbReference>
<dbReference type="InterPro" id="IPR039426">
    <property type="entry name" value="TonB-dep_rcpt-like"/>
</dbReference>
<evidence type="ECO:0000256" key="11">
    <source>
        <dbReference type="RuleBase" id="RU003357"/>
    </source>
</evidence>
<evidence type="ECO:0000259" key="13">
    <source>
        <dbReference type="Pfam" id="PF00593"/>
    </source>
</evidence>
<dbReference type="Proteomes" id="UP000753802">
    <property type="component" value="Unassembled WGS sequence"/>
</dbReference>
<evidence type="ECO:0000256" key="5">
    <source>
        <dbReference type="ARBA" id="ARBA00022729"/>
    </source>
</evidence>
<keyword evidence="16" id="KW-1185">Reference proteome</keyword>
<dbReference type="InterPro" id="IPR000531">
    <property type="entry name" value="Beta-barrel_TonB"/>
</dbReference>
<keyword evidence="7 11" id="KW-0798">TonB box</keyword>
<dbReference type="CDD" id="cd01347">
    <property type="entry name" value="ligand_gated_channel"/>
    <property type="match status" value="1"/>
</dbReference>
<comment type="caution">
    <text evidence="15">The sequence shown here is derived from an EMBL/GenBank/DDBJ whole genome shotgun (WGS) entry which is preliminary data.</text>
</comment>
<evidence type="ECO:0000256" key="3">
    <source>
        <dbReference type="ARBA" id="ARBA00022452"/>
    </source>
</evidence>
<feature type="chain" id="PRO_5045224264" evidence="12">
    <location>
        <begin position="20"/>
        <end position="653"/>
    </location>
</feature>
<evidence type="ECO:0000256" key="4">
    <source>
        <dbReference type="ARBA" id="ARBA00022692"/>
    </source>
</evidence>
<dbReference type="PROSITE" id="PS52016">
    <property type="entry name" value="TONB_DEPENDENT_REC_3"/>
    <property type="match status" value="1"/>
</dbReference>
<gene>
    <name evidence="15" type="ORF">GWC95_02630</name>
</gene>
<evidence type="ECO:0000256" key="9">
    <source>
        <dbReference type="ARBA" id="ARBA00023237"/>
    </source>
</evidence>
<dbReference type="PANTHER" id="PTHR30069:SF53">
    <property type="entry name" value="COLICIN I RECEPTOR-RELATED"/>
    <property type="match status" value="1"/>
</dbReference>
<reference evidence="15 16" key="1">
    <citation type="submission" date="2020-01" db="EMBL/GenBank/DDBJ databases">
        <title>Genome analysis.</title>
        <authorList>
            <person name="Wu S."/>
            <person name="Wang G."/>
        </authorList>
    </citation>
    <scope>NUCLEOTIDE SEQUENCE [LARGE SCALE GENOMIC DNA]</scope>
    <source>
        <strain evidence="15 16">SYL130</strain>
    </source>
</reference>
<comment type="similarity">
    <text evidence="10 11">Belongs to the TonB-dependent receptor family.</text>
</comment>
<dbReference type="InterPro" id="IPR036942">
    <property type="entry name" value="Beta-barrel_TonB_sf"/>
</dbReference>
<dbReference type="SUPFAM" id="SSF56935">
    <property type="entry name" value="Porins"/>
    <property type="match status" value="1"/>
</dbReference>
<keyword evidence="3 10" id="KW-1134">Transmembrane beta strand</keyword>
<evidence type="ECO:0000313" key="15">
    <source>
        <dbReference type="EMBL" id="NCI48800.1"/>
    </source>
</evidence>
<evidence type="ECO:0000256" key="2">
    <source>
        <dbReference type="ARBA" id="ARBA00022448"/>
    </source>
</evidence>
<evidence type="ECO:0000313" key="16">
    <source>
        <dbReference type="Proteomes" id="UP000753802"/>
    </source>
</evidence>
<keyword evidence="4 10" id="KW-0812">Transmembrane</keyword>
<sequence length="653" mass="72317">MSKTLTLLATLLSGSVAFAQKDTVRTSVLDEVIVTANKTEQKQSTTGKVITVISKEQIEKSTGKTVAQILNEQAGIVINGALSNAGSVQTVFMRGAGAGRTLIMMDGIPVNDPSQISNDFDLNFFSLNDVERIEVCKGAQSTLYGSDAIAGVINIITTKANITKPVNAKATLTAGNYGTYKTNLQFYGKAGKFTYTTRYARLQTNGFSAAYDNVGNRNFDNDGYLGNSGNAAVQYQATRNLMLKAFTQYSQYTAAVDASGFTDKNAYDIHNKNHTSGFGFVYKGNSVSINGNYQYTKQHRNYDDNASNGSPVFSMNDYDATSQFAELYSSVKLGGGFTLLAGIDYRYGLMNNQYRSVSAFGPFNSNFDEQWNDQKSGYASLHFNNQKFSAELGGRVTNHSRYGTHYTYTFNPAYNFDEHYRIFASLATAFKAPSLYQLANPVKFNGTAANLEAEVATNWEAGLQHKYEKFSDRIVFFYRKTGNGIDYNNVSSSTPGNVRTTGYFNYVLQETRGIEYEVSFRPAEKLTLTGNYTFITAQETTQSRINFKDTLYNYSLRRPTHNINVTAGYQFTKGLYASVSGKYAGDRYDVGGYKTADVRLDSYFIVGAYAEYKFGEMLKIFADIQNIGNKKFYEVRGYNGIPTLVTIGGTYNL</sequence>
<dbReference type="PANTHER" id="PTHR30069">
    <property type="entry name" value="TONB-DEPENDENT OUTER MEMBRANE RECEPTOR"/>
    <property type="match status" value="1"/>
</dbReference>
<comment type="subcellular location">
    <subcellularLocation>
        <location evidence="1 10">Cell outer membrane</location>
        <topology evidence="1 10">Multi-pass membrane protein</topology>
    </subcellularLocation>
</comment>
<evidence type="ECO:0000256" key="12">
    <source>
        <dbReference type="SAM" id="SignalP"/>
    </source>
</evidence>
<feature type="domain" description="TonB-dependent receptor-like beta-barrel" evidence="13">
    <location>
        <begin position="213"/>
        <end position="627"/>
    </location>
</feature>
<evidence type="ECO:0000256" key="7">
    <source>
        <dbReference type="ARBA" id="ARBA00023077"/>
    </source>
</evidence>
<keyword evidence="5 12" id="KW-0732">Signal</keyword>
<feature type="domain" description="TonB-dependent receptor plug" evidence="14">
    <location>
        <begin position="43"/>
        <end position="152"/>
    </location>
</feature>
<keyword evidence="9 10" id="KW-0998">Cell outer membrane</keyword>
<feature type="signal peptide" evidence="12">
    <location>
        <begin position="1"/>
        <end position="19"/>
    </location>
</feature>